<comment type="cofactor">
    <cofactor evidence="1 5 7 8">
        <name>pyridoxal 5'-phosphate</name>
        <dbReference type="ChEBI" id="CHEBI:597326"/>
    </cofactor>
</comment>
<evidence type="ECO:0000313" key="10">
    <source>
        <dbReference type="EMBL" id="OKY77880.1"/>
    </source>
</evidence>
<feature type="binding site" evidence="5">
    <location>
        <position position="387"/>
    </location>
    <ligand>
        <name>pyridoxal 5'-phosphate</name>
        <dbReference type="ChEBI" id="CHEBI:597326"/>
    </ligand>
</feature>
<evidence type="ECO:0000256" key="8">
    <source>
        <dbReference type="RuleBase" id="RU003738"/>
    </source>
</evidence>
<dbReference type="Proteomes" id="UP000185744">
    <property type="component" value="Unassembled WGS sequence"/>
</dbReference>
<dbReference type="PROSITE" id="PS00878">
    <property type="entry name" value="ODR_DC_2_1"/>
    <property type="match status" value="1"/>
</dbReference>
<feature type="modified residue" description="N6-(pyridoxal phosphate)lysine" evidence="5 7">
    <location>
        <position position="63"/>
    </location>
</feature>
<dbReference type="HAMAP" id="MF_02120">
    <property type="entry name" value="LysA"/>
    <property type="match status" value="1"/>
</dbReference>
<evidence type="ECO:0000256" key="3">
    <source>
        <dbReference type="ARBA" id="ARBA00022898"/>
    </source>
</evidence>
<comment type="function">
    <text evidence="5">Specifically catalyzes the decarboxylation of meso-diaminopimelate (meso-DAP) to L-lysine.</text>
</comment>
<feature type="binding site" evidence="5">
    <location>
        <position position="317"/>
    </location>
    <ligand>
        <name>substrate</name>
    </ligand>
</feature>
<dbReference type="FunFam" id="3.20.20.10:FF:000003">
    <property type="entry name" value="Diaminopimelate decarboxylase"/>
    <property type="match status" value="1"/>
</dbReference>
<feature type="binding site" evidence="5">
    <location>
        <position position="236"/>
    </location>
    <ligand>
        <name>pyridoxal 5'-phosphate</name>
        <dbReference type="ChEBI" id="CHEBI:597326"/>
    </ligand>
</feature>
<feature type="active site" description="Proton donor" evidence="7">
    <location>
        <position position="359"/>
    </location>
</feature>
<comment type="catalytic activity">
    <reaction evidence="5 8">
        <text>meso-2,6-diaminopimelate + H(+) = L-lysine + CO2</text>
        <dbReference type="Rhea" id="RHEA:15101"/>
        <dbReference type="ChEBI" id="CHEBI:15378"/>
        <dbReference type="ChEBI" id="CHEBI:16526"/>
        <dbReference type="ChEBI" id="CHEBI:32551"/>
        <dbReference type="ChEBI" id="CHEBI:57791"/>
        <dbReference type="EC" id="4.1.1.20"/>
    </reaction>
</comment>
<evidence type="ECO:0000256" key="4">
    <source>
        <dbReference type="ARBA" id="ARBA00023239"/>
    </source>
</evidence>
<dbReference type="InParanoid" id="A0A1Q6DU27"/>
<dbReference type="GO" id="GO:0009089">
    <property type="term" value="P:lysine biosynthetic process via diaminopimelate"/>
    <property type="evidence" value="ECO:0007669"/>
    <property type="project" value="UniProtKB-UniRule"/>
</dbReference>
<dbReference type="InterPro" id="IPR022644">
    <property type="entry name" value="De-COase2_N"/>
</dbReference>
<dbReference type="InterPro" id="IPR009006">
    <property type="entry name" value="Ala_racemase/Decarboxylase_C"/>
</dbReference>
<dbReference type="SUPFAM" id="SSF50621">
    <property type="entry name" value="Alanine racemase C-terminal domain-like"/>
    <property type="match status" value="1"/>
</dbReference>
<comment type="subunit">
    <text evidence="5">Homodimer.</text>
</comment>
<feature type="binding site" evidence="5">
    <location>
        <position position="360"/>
    </location>
    <ligand>
        <name>substrate</name>
    </ligand>
</feature>
<dbReference type="GO" id="GO:0030170">
    <property type="term" value="F:pyridoxal phosphate binding"/>
    <property type="evidence" value="ECO:0007669"/>
    <property type="project" value="UniProtKB-UniRule"/>
</dbReference>
<feature type="binding site" evidence="5">
    <location>
        <begin position="278"/>
        <end position="281"/>
    </location>
    <ligand>
        <name>pyridoxal 5'-phosphate</name>
        <dbReference type="ChEBI" id="CHEBI:597326"/>
    </ligand>
</feature>
<keyword evidence="2 5" id="KW-0210">Decarboxylase</keyword>
<dbReference type="NCBIfam" id="TIGR01048">
    <property type="entry name" value="lysA"/>
    <property type="match status" value="1"/>
</dbReference>
<comment type="caution">
    <text evidence="10">The sequence shown here is derived from an EMBL/GenBank/DDBJ whole genome shotgun (WGS) entry which is preliminary data.</text>
</comment>
<dbReference type="GO" id="GO:0008836">
    <property type="term" value="F:diaminopimelate decarboxylase activity"/>
    <property type="evidence" value="ECO:0007669"/>
    <property type="project" value="UniProtKB-UniRule"/>
</dbReference>
<dbReference type="InterPro" id="IPR000183">
    <property type="entry name" value="Orn/DAP/Arg_de-COase"/>
</dbReference>
<dbReference type="Gene3D" id="2.40.37.10">
    <property type="entry name" value="Lyase, Ornithine Decarboxylase, Chain A, domain 1"/>
    <property type="match status" value="1"/>
</dbReference>
<comment type="similarity">
    <text evidence="5">Belongs to the Orn/Lys/Arg decarboxylase class-II family. LysA subfamily.</text>
</comment>
<gene>
    <name evidence="5" type="primary">lysA</name>
    <name evidence="10" type="ORF">BTN85_0356</name>
</gene>
<dbReference type="UniPathway" id="UPA00034">
    <property type="reaction ID" value="UER00027"/>
</dbReference>
<accession>A0A1Q6DU27</accession>
<protein>
    <recommendedName>
        <fullName evidence="5 6">Diaminopimelate decarboxylase</fullName>
        <shortName evidence="5">DAP decarboxylase</shortName>
        <shortName evidence="5">DAPDC</shortName>
        <ecNumber evidence="5 6">4.1.1.20</ecNumber>
    </recommendedName>
</protein>
<evidence type="ECO:0000313" key="11">
    <source>
        <dbReference type="Proteomes" id="UP000185744"/>
    </source>
</evidence>
<feature type="domain" description="Orn/DAP/Arg decarboxylase 2 N-terminal" evidence="9">
    <location>
        <begin position="42"/>
        <end position="284"/>
    </location>
</feature>
<feature type="binding site" evidence="5">
    <location>
        <position position="321"/>
    </location>
    <ligand>
        <name>substrate</name>
    </ligand>
</feature>
<feature type="binding site" evidence="5">
    <location>
        <position position="387"/>
    </location>
    <ligand>
        <name>substrate</name>
    </ligand>
</feature>
<dbReference type="InterPro" id="IPR002986">
    <property type="entry name" value="DAP_deCOOHase_LysA"/>
</dbReference>
<dbReference type="EMBL" id="MSDW01000001">
    <property type="protein sequence ID" value="OKY77880.1"/>
    <property type="molecule type" value="Genomic_DNA"/>
</dbReference>
<organism evidence="10 11">
    <name type="scientific">Methanohalarchaeum thermophilum</name>
    <dbReference type="NCBI Taxonomy" id="1903181"/>
    <lineage>
        <taxon>Archaea</taxon>
        <taxon>Methanobacteriati</taxon>
        <taxon>Methanobacteriota</taxon>
        <taxon>Methanonatronarchaeia</taxon>
        <taxon>Methanonatronarchaeales</taxon>
        <taxon>Methanonatronarchaeaceae</taxon>
        <taxon>Candidatus Methanohalarchaeum</taxon>
    </lineage>
</organism>
<keyword evidence="4 5" id="KW-0456">Lyase</keyword>
<dbReference type="PANTHER" id="PTHR43727:SF2">
    <property type="entry name" value="GROUP IV DECARBOXYLASE"/>
    <property type="match status" value="1"/>
</dbReference>
<keyword evidence="3 5" id="KW-0663">Pyridoxal phosphate</keyword>
<dbReference type="STRING" id="1903181.BTN85_0356"/>
<keyword evidence="11" id="KW-1185">Reference proteome</keyword>
<reference evidence="10" key="1">
    <citation type="submission" date="2016-12" db="EMBL/GenBank/DDBJ databases">
        <title>Discovery of methanogenic haloarchaea.</title>
        <authorList>
            <person name="Sorokin D.Y."/>
            <person name="Makarova K.S."/>
            <person name="Abbas B."/>
            <person name="Ferrer M."/>
            <person name="Golyshin P.N."/>
        </authorList>
    </citation>
    <scope>NUCLEOTIDE SEQUENCE [LARGE SCALE GENOMIC DNA]</scope>
    <source>
        <strain evidence="10">HMET1</strain>
    </source>
</reference>
<dbReference type="Pfam" id="PF02784">
    <property type="entry name" value="Orn_Arg_deC_N"/>
    <property type="match status" value="1"/>
</dbReference>
<dbReference type="InterPro" id="IPR029066">
    <property type="entry name" value="PLP-binding_barrel"/>
</dbReference>
<dbReference type="PRINTS" id="PR01179">
    <property type="entry name" value="ODADCRBXLASE"/>
</dbReference>
<dbReference type="PANTHER" id="PTHR43727">
    <property type="entry name" value="DIAMINOPIMELATE DECARBOXYLASE"/>
    <property type="match status" value="1"/>
</dbReference>
<comment type="pathway">
    <text evidence="5 8">Amino-acid biosynthesis; L-lysine biosynthesis via DAP pathway; L-lysine from DL-2,6-diaminopimelate: step 1/1.</text>
</comment>
<evidence type="ECO:0000256" key="1">
    <source>
        <dbReference type="ARBA" id="ARBA00001933"/>
    </source>
</evidence>
<evidence type="ECO:0000256" key="7">
    <source>
        <dbReference type="PIRSR" id="PIRSR600183-50"/>
    </source>
</evidence>
<keyword evidence="5 8" id="KW-0457">Lysine biosynthesis</keyword>
<evidence type="ECO:0000256" key="6">
    <source>
        <dbReference type="NCBIfam" id="TIGR01048"/>
    </source>
</evidence>
<dbReference type="PRINTS" id="PR01181">
    <property type="entry name" value="DAPDCRBXLASE"/>
</dbReference>
<dbReference type="SUPFAM" id="SSF51419">
    <property type="entry name" value="PLP-binding barrel"/>
    <property type="match status" value="1"/>
</dbReference>
<dbReference type="Gene3D" id="3.20.20.10">
    <property type="entry name" value="Alanine racemase"/>
    <property type="match status" value="1"/>
</dbReference>
<name>A0A1Q6DU27_METT1</name>
<keyword evidence="5" id="KW-0028">Amino-acid biosynthesis</keyword>
<dbReference type="InterPro" id="IPR022653">
    <property type="entry name" value="De-COase2_pyr-phos_BS"/>
</dbReference>
<evidence type="ECO:0000256" key="2">
    <source>
        <dbReference type="ARBA" id="ARBA00022793"/>
    </source>
</evidence>
<sequence>MNRNHLSVSDHLNVEDVDCTRLAEKYKTPLYVTSKKALKNNFNELKEALDNTYSNNRIHYACKANTNISILKTLRKEGSYIDAVSVGEVYLALKSGYEPSEILFTGTSVSNKELEYLVEKDVKINIDSISQLERLSKIGSPEISIRLNPGVGAGHHDHCITGGKESKFGIWEDKIVKAYEKAQRLDFDIKGIHMHIGSGIRDVNKFISPMERMMDIAGKVSNEIGIEFEFIDIGGGLGIPYKPNETSLNLKGYSEEITSIFKSKIEEHGLGNPTLALEPGRFLVGDTTILLTKVNDKKSNPFHKFIGVDAGFNTLLRPAMYGSHHGVINATNPKNAGRYIDGAKETEINKKVDIAGPLCESGDLLAEDRPIKAKIGDYLAILDVGAYGYVMSSRYNSRPLPAEVMVEGNKSKLIRKRETLEDLLNNQVD</sequence>
<dbReference type="AlphaFoldDB" id="A0A1Q6DU27"/>
<feature type="binding site" evidence="5">
    <location>
        <position position="281"/>
    </location>
    <ligand>
        <name>substrate</name>
    </ligand>
</feature>
<proteinExistence type="inferred from homology"/>
<dbReference type="EC" id="4.1.1.20" evidence="5 6"/>
<evidence type="ECO:0000259" key="9">
    <source>
        <dbReference type="Pfam" id="PF02784"/>
    </source>
</evidence>
<dbReference type="CDD" id="cd06828">
    <property type="entry name" value="PLPDE_III_DapDC"/>
    <property type="match status" value="1"/>
</dbReference>
<evidence type="ECO:0000256" key="5">
    <source>
        <dbReference type="HAMAP-Rule" id="MF_02120"/>
    </source>
</evidence>
<dbReference type="FunCoup" id="A0A1Q6DU27">
    <property type="interactions" value="113"/>
</dbReference>